<dbReference type="NCBIfam" id="NF047798">
    <property type="entry name" value="leader_Chryseo"/>
    <property type="match status" value="1"/>
</dbReference>
<evidence type="ECO:0000313" key="1">
    <source>
        <dbReference type="EMBL" id="VFB04087.1"/>
    </source>
</evidence>
<gene>
    <name evidence="1" type="ORF">NCTC12078_02110</name>
</gene>
<evidence type="ECO:0000313" key="2">
    <source>
        <dbReference type="Proteomes" id="UP000290013"/>
    </source>
</evidence>
<dbReference type="EMBL" id="LR215974">
    <property type="protein sequence ID" value="VFB04087.1"/>
    <property type="molecule type" value="Genomic_DNA"/>
</dbReference>
<dbReference type="RefSeq" id="WP_130914464.1">
    <property type="nucleotide sequence ID" value="NZ_LR215974.1"/>
</dbReference>
<reference evidence="1 2" key="1">
    <citation type="submission" date="2019-02" db="EMBL/GenBank/DDBJ databases">
        <authorList>
            <consortium name="Pathogen Informatics"/>
        </authorList>
    </citation>
    <scope>NUCLEOTIDE SEQUENCE [LARGE SCALE GENOMIC DNA]</scope>
    <source>
        <strain evidence="1 2">3012STDY6944375</strain>
    </source>
</reference>
<organism evidence="1 2">
    <name type="scientific">Chryseobacterium taihuense</name>
    <dbReference type="NCBI Taxonomy" id="1141221"/>
    <lineage>
        <taxon>Bacteria</taxon>
        <taxon>Pseudomonadati</taxon>
        <taxon>Bacteroidota</taxon>
        <taxon>Flavobacteriia</taxon>
        <taxon>Flavobacteriales</taxon>
        <taxon>Weeksellaceae</taxon>
        <taxon>Chryseobacterium group</taxon>
        <taxon>Chryseobacterium</taxon>
    </lineage>
</organism>
<dbReference type="AlphaFoldDB" id="A0A4U8WCG2"/>
<protein>
    <submittedName>
        <fullName evidence="1">Uncharacterized protein</fullName>
    </submittedName>
</protein>
<proteinExistence type="predicted"/>
<dbReference type="InterPro" id="IPR058074">
    <property type="entry name" value="Bacteriocin-like"/>
</dbReference>
<dbReference type="Proteomes" id="UP000290013">
    <property type="component" value="Chromosome"/>
</dbReference>
<sequence>MKKLKKLSRESMKTILAGIGPEPQCGESWSASFSPRCVCESTGGHWICDKCHYGRKANMIAMLANDCEQFDYFNNL</sequence>
<accession>A0A4U8WCG2</accession>
<name>A0A4U8WCG2_9FLAO</name>
<dbReference type="KEGG" id="ctai:NCTC12078_02110"/>